<feature type="compositionally biased region" description="Low complexity" evidence="3">
    <location>
        <begin position="446"/>
        <end position="455"/>
    </location>
</feature>
<comment type="similarity">
    <text evidence="2">Belongs to the membrane fusion protein (MFP) (TC 8.A.1) family.</text>
</comment>
<dbReference type="GO" id="GO:0022857">
    <property type="term" value="F:transmembrane transporter activity"/>
    <property type="evidence" value="ECO:0007669"/>
    <property type="project" value="InterPro"/>
</dbReference>
<dbReference type="PANTHER" id="PTHR30158">
    <property type="entry name" value="ACRA/E-RELATED COMPONENT OF DRUG EFFLUX TRANSPORTER"/>
    <property type="match status" value="1"/>
</dbReference>
<proteinExistence type="inferred from homology"/>
<dbReference type="InterPro" id="IPR006143">
    <property type="entry name" value="RND_pump_MFP"/>
</dbReference>
<evidence type="ECO:0000256" key="1">
    <source>
        <dbReference type="ARBA" id="ARBA00004196"/>
    </source>
</evidence>
<name>A0A517Z0D7_9PLAN</name>
<dbReference type="InterPro" id="IPR058627">
    <property type="entry name" value="MdtA-like_C"/>
</dbReference>
<dbReference type="Proteomes" id="UP000320496">
    <property type="component" value="Chromosome"/>
</dbReference>
<feature type="region of interest" description="Disordered" evidence="3">
    <location>
        <begin position="391"/>
        <end position="455"/>
    </location>
</feature>
<organism evidence="7 8">
    <name type="scientific">Maioricimonas rarisocia</name>
    <dbReference type="NCBI Taxonomy" id="2528026"/>
    <lineage>
        <taxon>Bacteria</taxon>
        <taxon>Pseudomonadati</taxon>
        <taxon>Planctomycetota</taxon>
        <taxon>Planctomycetia</taxon>
        <taxon>Planctomycetales</taxon>
        <taxon>Planctomycetaceae</taxon>
        <taxon>Maioricimonas</taxon>
    </lineage>
</organism>
<evidence type="ECO:0000256" key="2">
    <source>
        <dbReference type="ARBA" id="ARBA00009477"/>
    </source>
</evidence>
<dbReference type="GO" id="GO:0046677">
    <property type="term" value="P:response to antibiotic"/>
    <property type="evidence" value="ECO:0007669"/>
    <property type="project" value="TreeGrafter"/>
</dbReference>
<dbReference type="PANTHER" id="PTHR30158:SF10">
    <property type="entry name" value="CATION EFFLUX PUMP"/>
    <property type="match status" value="1"/>
</dbReference>
<dbReference type="Gene3D" id="2.40.50.100">
    <property type="match status" value="1"/>
</dbReference>
<feature type="domain" description="Multidrug resistance protein MdtA-like beta-barrel" evidence="5">
    <location>
        <begin position="228"/>
        <end position="323"/>
    </location>
</feature>
<feature type="domain" description="Multidrug resistance protein MdtA-like barrel-sandwich hybrid" evidence="4">
    <location>
        <begin position="56"/>
        <end position="224"/>
    </location>
</feature>
<evidence type="ECO:0000256" key="3">
    <source>
        <dbReference type="SAM" id="MobiDB-lite"/>
    </source>
</evidence>
<dbReference type="Pfam" id="PF25944">
    <property type="entry name" value="Beta-barrel_RND"/>
    <property type="match status" value="1"/>
</dbReference>
<evidence type="ECO:0000313" key="7">
    <source>
        <dbReference type="EMBL" id="QDU35938.1"/>
    </source>
</evidence>
<dbReference type="EMBL" id="CP036275">
    <property type="protein sequence ID" value="QDU35938.1"/>
    <property type="molecule type" value="Genomic_DNA"/>
</dbReference>
<dbReference type="Pfam" id="PF25967">
    <property type="entry name" value="RND-MFP_C"/>
    <property type="match status" value="1"/>
</dbReference>
<comment type="subcellular location">
    <subcellularLocation>
        <location evidence="1">Cell envelope</location>
    </subcellularLocation>
</comment>
<dbReference type="InterPro" id="IPR058625">
    <property type="entry name" value="MdtA-like_BSH"/>
</dbReference>
<evidence type="ECO:0000259" key="6">
    <source>
        <dbReference type="Pfam" id="PF25967"/>
    </source>
</evidence>
<sequence>MGWSLSAVLVVVVSGCQQSSNEYQPPPPPKVTVATPVVQTVTQFVEENGETEAVERAEVRARVRGFLEEIRFQPAQTVQKGDVLYVIEQDEYIAAQSAARAALTAAEAAIEVADASIKNADVEVTRSNLEYERQKSLFDQDATTKSDFERAVANRDAAVAALNSAQASRSAALADRDKAQAQLEQADLDFGYTEVQAPISGQITRTLIKQGNLVESGSHLATIVARDPIYANFSISDRQALRLQEARLEGTTPSERADFDLTEIPVYLGRELDQGYPFAGNLNYIDQEGVDQETGTLALRAIFDNPDERLLAGLFVRIRVPVGELEDAVLLPEKAVSRDQVGTFVLVVNGEDVVQRREITTGARYGDMIVIATGLEASERVVLEGVQRARPGNPVTATNVTLSPVEMPAMDAPPEASPEAADAEDSASESDDAAAEAAPTERESAETAARPSDAS</sequence>
<feature type="domain" description="Multidrug resistance protein MdtA-like C-terminal permuted SH3" evidence="6">
    <location>
        <begin position="327"/>
        <end position="388"/>
    </location>
</feature>
<dbReference type="NCBIfam" id="TIGR01730">
    <property type="entry name" value="RND_mfp"/>
    <property type="match status" value="1"/>
</dbReference>
<dbReference type="GO" id="GO:0030313">
    <property type="term" value="C:cell envelope"/>
    <property type="evidence" value="ECO:0007669"/>
    <property type="project" value="UniProtKB-SubCell"/>
</dbReference>
<accession>A0A517Z0D7</accession>
<dbReference type="SUPFAM" id="SSF111369">
    <property type="entry name" value="HlyD-like secretion proteins"/>
    <property type="match status" value="1"/>
</dbReference>
<dbReference type="AlphaFoldDB" id="A0A517Z0D7"/>
<keyword evidence="8" id="KW-1185">Reference proteome</keyword>
<dbReference type="Pfam" id="PF25917">
    <property type="entry name" value="BSH_RND"/>
    <property type="match status" value="1"/>
</dbReference>
<dbReference type="GO" id="GO:0005886">
    <property type="term" value="C:plasma membrane"/>
    <property type="evidence" value="ECO:0007669"/>
    <property type="project" value="TreeGrafter"/>
</dbReference>
<dbReference type="Gene3D" id="1.10.287.470">
    <property type="entry name" value="Helix hairpin bin"/>
    <property type="match status" value="1"/>
</dbReference>
<feature type="compositionally biased region" description="Low complexity" evidence="3">
    <location>
        <begin position="406"/>
        <end position="420"/>
    </location>
</feature>
<feature type="compositionally biased region" description="Acidic residues" evidence="3">
    <location>
        <begin position="421"/>
        <end position="434"/>
    </location>
</feature>
<evidence type="ECO:0000259" key="5">
    <source>
        <dbReference type="Pfam" id="PF25944"/>
    </source>
</evidence>
<dbReference type="Gene3D" id="2.40.420.20">
    <property type="match status" value="1"/>
</dbReference>
<dbReference type="Gene3D" id="2.40.30.170">
    <property type="match status" value="1"/>
</dbReference>
<gene>
    <name evidence="7" type="primary">bepF_1</name>
    <name evidence="7" type="ORF">Mal4_02200</name>
</gene>
<protein>
    <submittedName>
        <fullName evidence="7">Efflux pump periplasmic linker BepF</fullName>
    </submittedName>
</protein>
<dbReference type="KEGG" id="mri:Mal4_02200"/>
<evidence type="ECO:0000313" key="8">
    <source>
        <dbReference type="Proteomes" id="UP000320496"/>
    </source>
</evidence>
<reference evidence="7 8" key="1">
    <citation type="submission" date="2019-02" db="EMBL/GenBank/DDBJ databases">
        <title>Deep-cultivation of Planctomycetes and their phenomic and genomic characterization uncovers novel biology.</title>
        <authorList>
            <person name="Wiegand S."/>
            <person name="Jogler M."/>
            <person name="Boedeker C."/>
            <person name="Pinto D."/>
            <person name="Vollmers J."/>
            <person name="Rivas-Marin E."/>
            <person name="Kohn T."/>
            <person name="Peeters S.H."/>
            <person name="Heuer A."/>
            <person name="Rast P."/>
            <person name="Oberbeckmann S."/>
            <person name="Bunk B."/>
            <person name="Jeske O."/>
            <person name="Meyerdierks A."/>
            <person name="Storesund J.E."/>
            <person name="Kallscheuer N."/>
            <person name="Luecker S."/>
            <person name="Lage O.M."/>
            <person name="Pohl T."/>
            <person name="Merkel B.J."/>
            <person name="Hornburger P."/>
            <person name="Mueller R.-W."/>
            <person name="Bruemmer F."/>
            <person name="Labrenz M."/>
            <person name="Spormann A.M."/>
            <person name="Op den Camp H."/>
            <person name="Overmann J."/>
            <person name="Amann R."/>
            <person name="Jetten M.S.M."/>
            <person name="Mascher T."/>
            <person name="Medema M.H."/>
            <person name="Devos D.P."/>
            <person name="Kaster A.-K."/>
            <person name="Ovreas L."/>
            <person name="Rohde M."/>
            <person name="Galperin M.Y."/>
            <person name="Jogler C."/>
        </authorList>
    </citation>
    <scope>NUCLEOTIDE SEQUENCE [LARGE SCALE GENOMIC DNA]</scope>
    <source>
        <strain evidence="7 8">Mal4</strain>
    </source>
</reference>
<evidence type="ECO:0000259" key="4">
    <source>
        <dbReference type="Pfam" id="PF25917"/>
    </source>
</evidence>
<dbReference type="InterPro" id="IPR058626">
    <property type="entry name" value="MdtA-like_b-barrel"/>
</dbReference>